<protein>
    <submittedName>
        <fullName evidence="1">Uncharacterized protein</fullName>
    </submittedName>
</protein>
<accession>A0A375E6S0</accession>
<organism evidence="1">
    <name type="scientific">Cupriavidus taiwanensis</name>
    <dbReference type="NCBI Taxonomy" id="164546"/>
    <lineage>
        <taxon>Bacteria</taxon>
        <taxon>Pseudomonadati</taxon>
        <taxon>Pseudomonadota</taxon>
        <taxon>Betaproteobacteria</taxon>
        <taxon>Burkholderiales</taxon>
        <taxon>Burkholderiaceae</taxon>
        <taxon>Cupriavidus</taxon>
    </lineage>
</organism>
<evidence type="ECO:0000313" key="1">
    <source>
        <dbReference type="EMBL" id="SOZ67878.1"/>
    </source>
</evidence>
<gene>
    <name evidence="1" type="ORF">CBM2613_B110067</name>
</gene>
<dbReference type="EMBL" id="OFTH01000036">
    <property type="protein sequence ID" value="SOZ67878.1"/>
    <property type="molecule type" value="Genomic_DNA"/>
</dbReference>
<name>A0A375E6S0_9BURK</name>
<dbReference type="Proteomes" id="UP000256952">
    <property type="component" value="Chromosome CBM2613_b"/>
</dbReference>
<reference evidence="1" key="1">
    <citation type="submission" date="2018-01" db="EMBL/GenBank/DDBJ databases">
        <authorList>
            <person name="Clerissi C."/>
        </authorList>
    </citation>
    <scope>NUCLEOTIDE SEQUENCE</scope>
    <source>
        <strain evidence="1">Cupriavidus taiwanensis STM 8556</strain>
    </source>
</reference>
<comment type="caution">
    <text evidence="1">The sequence shown here is derived from an EMBL/GenBank/DDBJ whole genome shotgun (WGS) entry which is preliminary data.</text>
</comment>
<sequence length="38" mass="4189">MPIIAFETMNCTNHFVIYRMGPSLQPAAEPTDPKPGVN</sequence>
<proteinExistence type="predicted"/>
<dbReference type="AlphaFoldDB" id="A0A375E6S0"/>